<evidence type="ECO:0000313" key="2">
    <source>
        <dbReference type="EMBL" id="RFU76043.1"/>
    </source>
</evidence>
<evidence type="ECO:0000256" key="1">
    <source>
        <dbReference type="SAM" id="MobiDB-lite"/>
    </source>
</evidence>
<accession>A0A395NJN2</accession>
<feature type="region of interest" description="Disordered" evidence="1">
    <location>
        <begin position="228"/>
        <end position="272"/>
    </location>
</feature>
<evidence type="ECO:0000313" key="3">
    <source>
        <dbReference type="Proteomes" id="UP000266272"/>
    </source>
</evidence>
<gene>
    <name evidence="2" type="ORF">TARUN_6204</name>
</gene>
<organism evidence="2 3">
    <name type="scientific">Trichoderma arundinaceum</name>
    <dbReference type="NCBI Taxonomy" id="490622"/>
    <lineage>
        <taxon>Eukaryota</taxon>
        <taxon>Fungi</taxon>
        <taxon>Dikarya</taxon>
        <taxon>Ascomycota</taxon>
        <taxon>Pezizomycotina</taxon>
        <taxon>Sordariomycetes</taxon>
        <taxon>Hypocreomycetidae</taxon>
        <taxon>Hypocreales</taxon>
        <taxon>Hypocreaceae</taxon>
        <taxon>Trichoderma</taxon>
    </lineage>
</organism>
<dbReference type="STRING" id="490622.A0A395NJN2"/>
<dbReference type="EMBL" id="PXOA01000389">
    <property type="protein sequence ID" value="RFU76043.1"/>
    <property type="molecule type" value="Genomic_DNA"/>
</dbReference>
<proteinExistence type="predicted"/>
<name>A0A395NJN2_TRIAR</name>
<comment type="caution">
    <text evidence="2">The sequence shown here is derived from an EMBL/GenBank/DDBJ whole genome shotgun (WGS) entry which is preliminary data.</text>
</comment>
<protein>
    <submittedName>
        <fullName evidence="2">Uncharacterized protein</fullName>
    </submittedName>
</protein>
<dbReference type="AlphaFoldDB" id="A0A395NJN2"/>
<sequence>MCPYPSASDLKSRMLRFPNCLKYVSGPSTILQQSAERLGNQWLWKSNNEVSDVCASEAPWWGCGMYSRAWTRLELASCDQDAENLPEIRPCNSDCLQFLLCLPFYGCFLGSQQNAVRSYYGIDGEDVQDYFDACCSPCITATRNEQEIILRQRARYGAPGQTDKQYLCYNPMAYPNTSVQHASVAREPAPRVQNIAAISDTKLHSLDDHVQPLQSTRRVLHSLEDDLATPGRATPQEHVLHNDPESATPVKPVPHGLGAMAPRVGPSKNELG</sequence>
<dbReference type="OrthoDB" id="1045822at2759"/>
<dbReference type="Proteomes" id="UP000266272">
    <property type="component" value="Unassembled WGS sequence"/>
</dbReference>
<keyword evidence="3" id="KW-1185">Reference proteome</keyword>
<reference evidence="2 3" key="1">
    <citation type="journal article" date="2018" name="PLoS Pathog.">
        <title>Evolution of structural diversity of trichothecenes, a family of toxins produced by plant pathogenic and entomopathogenic fungi.</title>
        <authorList>
            <person name="Proctor R.H."/>
            <person name="McCormick S.P."/>
            <person name="Kim H.S."/>
            <person name="Cardoza R.E."/>
            <person name="Stanley A.M."/>
            <person name="Lindo L."/>
            <person name="Kelly A."/>
            <person name="Brown D.W."/>
            <person name="Lee T."/>
            <person name="Vaughan M.M."/>
            <person name="Alexander N.J."/>
            <person name="Busman M."/>
            <person name="Gutierrez S."/>
        </authorList>
    </citation>
    <scope>NUCLEOTIDE SEQUENCE [LARGE SCALE GENOMIC DNA]</scope>
    <source>
        <strain evidence="2 3">IBT 40837</strain>
    </source>
</reference>